<dbReference type="AlphaFoldDB" id="A0A346AXC7"/>
<dbReference type="InterPro" id="IPR055173">
    <property type="entry name" value="NrdR-like_N"/>
</dbReference>
<comment type="function">
    <text evidence="8">Negatively regulates transcription of bacterial ribonucleotide reductase nrd genes and operons by binding to NrdR-boxes.</text>
</comment>
<sequence>MKCPFCKHDDTKVTDSRATDDGRAIRRRRECQSCGRRFTTYEMVEESPLIVIKRNGSRELFDRSKILNGLLRASNKRMITRQQLEDIVSHVERDIRNSLAQEVTSEKIGEMVLDELKSIDEVAYIRFASVYRKFADLESFMAELEHLMGTKKKEAVEEQHDIEE</sequence>
<dbReference type="Proteomes" id="UP000254337">
    <property type="component" value="Chromosome"/>
</dbReference>
<keyword evidence="11" id="KW-1185">Reference proteome</keyword>
<name>A0A346AXC7_9FIRM</name>
<protein>
    <recommendedName>
        <fullName evidence="8">Transcriptional repressor NrdR</fullName>
    </recommendedName>
</protein>
<proteinExistence type="inferred from homology"/>
<keyword evidence="4 8" id="KW-0067">ATP-binding</keyword>
<evidence type="ECO:0000256" key="5">
    <source>
        <dbReference type="ARBA" id="ARBA00023015"/>
    </source>
</evidence>
<dbReference type="PANTHER" id="PTHR30455">
    <property type="entry name" value="TRANSCRIPTIONAL REPRESSOR NRDR"/>
    <property type="match status" value="1"/>
</dbReference>
<comment type="cofactor">
    <cofactor evidence="8">
        <name>Zn(2+)</name>
        <dbReference type="ChEBI" id="CHEBI:29105"/>
    </cofactor>
    <text evidence="8">Binds 1 zinc ion.</text>
</comment>
<evidence type="ECO:0000256" key="3">
    <source>
        <dbReference type="ARBA" id="ARBA00022833"/>
    </source>
</evidence>
<dbReference type="PROSITE" id="PS51161">
    <property type="entry name" value="ATP_CONE"/>
    <property type="match status" value="1"/>
</dbReference>
<dbReference type="Pfam" id="PF03477">
    <property type="entry name" value="ATP-cone"/>
    <property type="match status" value="1"/>
</dbReference>
<dbReference type="Pfam" id="PF22811">
    <property type="entry name" value="Zn_ribbon_NrdR"/>
    <property type="match status" value="1"/>
</dbReference>
<keyword evidence="3 8" id="KW-0862">Zinc</keyword>
<evidence type="ECO:0000256" key="2">
    <source>
        <dbReference type="ARBA" id="ARBA00022741"/>
    </source>
</evidence>
<dbReference type="NCBIfam" id="TIGR00244">
    <property type="entry name" value="transcriptional regulator NrdR"/>
    <property type="match status" value="1"/>
</dbReference>
<dbReference type="GO" id="GO:0003677">
    <property type="term" value="F:DNA binding"/>
    <property type="evidence" value="ECO:0007669"/>
    <property type="project" value="UniProtKB-KW"/>
</dbReference>
<keyword evidence="1 8" id="KW-0678">Repressor</keyword>
<dbReference type="GO" id="GO:0005524">
    <property type="term" value="F:ATP binding"/>
    <property type="evidence" value="ECO:0007669"/>
    <property type="project" value="UniProtKB-UniRule"/>
</dbReference>
<evidence type="ECO:0000256" key="4">
    <source>
        <dbReference type="ARBA" id="ARBA00022840"/>
    </source>
</evidence>
<dbReference type="EMBL" id="CP029462">
    <property type="protein sequence ID" value="AXL20520.1"/>
    <property type="molecule type" value="Genomic_DNA"/>
</dbReference>
<keyword evidence="8" id="KW-0479">Metal-binding</keyword>
<gene>
    <name evidence="8" type="primary">nrdR</name>
    <name evidence="10" type="ORF">DKB62_02455</name>
</gene>
<keyword evidence="2 8" id="KW-0547">Nucleotide-binding</keyword>
<feature type="domain" description="ATP-cone" evidence="9">
    <location>
        <begin position="49"/>
        <end position="139"/>
    </location>
</feature>
<evidence type="ECO:0000313" key="10">
    <source>
        <dbReference type="EMBL" id="AXL20520.1"/>
    </source>
</evidence>
<organism evidence="10 11">
    <name type="scientific">Megasphaera stantonii</name>
    <dbReference type="NCBI Taxonomy" id="2144175"/>
    <lineage>
        <taxon>Bacteria</taxon>
        <taxon>Bacillati</taxon>
        <taxon>Bacillota</taxon>
        <taxon>Negativicutes</taxon>
        <taxon>Veillonellales</taxon>
        <taxon>Veillonellaceae</taxon>
        <taxon>Megasphaera</taxon>
    </lineage>
</organism>
<dbReference type="PANTHER" id="PTHR30455:SF2">
    <property type="entry name" value="TRANSCRIPTIONAL REPRESSOR NRDR"/>
    <property type="match status" value="1"/>
</dbReference>
<dbReference type="RefSeq" id="WP_087478060.1">
    <property type="nucleotide sequence ID" value="NZ_CALYAU010000002.1"/>
</dbReference>
<dbReference type="GO" id="GO:0008270">
    <property type="term" value="F:zinc ion binding"/>
    <property type="evidence" value="ECO:0007669"/>
    <property type="project" value="UniProtKB-UniRule"/>
</dbReference>
<dbReference type="KEGG" id="meg:DKB62_02455"/>
<accession>A0A346AXC7</accession>
<dbReference type="OrthoDB" id="9807461at2"/>
<keyword evidence="7 8" id="KW-0804">Transcription</keyword>
<keyword evidence="5 8" id="KW-0805">Transcription regulation</keyword>
<comment type="similarity">
    <text evidence="8">Belongs to the NrdR family.</text>
</comment>
<feature type="zinc finger region" evidence="8">
    <location>
        <begin position="3"/>
        <end position="34"/>
    </location>
</feature>
<evidence type="ECO:0000259" key="9">
    <source>
        <dbReference type="PROSITE" id="PS51161"/>
    </source>
</evidence>
<dbReference type="InterPro" id="IPR005144">
    <property type="entry name" value="ATP-cone_dom"/>
</dbReference>
<reference evidence="10 11" key="1">
    <citation type="submission" date="2018-05" db="EMBL/GenBank/DDBJ databases">
        <title>Complete genome sequence of Megasphaera sp. AJH120T, isolated from the ceca of a chicken.</title>
        <authorList>
            <person name="Maki J."/>
            <person name="Looft T."/>
        </authorList>
    </citation>
    <scope>NUCLEOTIDE SEQUENCE [LARGE SCALE GENOMIC DNA]</scope>
    <source>
        <strain evidence="10 11">AJH120</strain>
    </source>
</reference>
<keyword evidence="8" id="KW-0863">Zinc-finger</keyword>
<evidence type="ECO:0000313" key="11">
    <source>
        <dbReference type="Proteomes" id="UP000254337"/>
    </source>
</evidence>
<evidence type="ECO:0000256" key="8">
    <source>
        <dbReference type="HAMAP-Rule" id="MF_00440"/>
    </source>
</evidence>
<dbReference type="InterPro" id="IPR003796">
    <property type="entry name" value="RNR_NrdR-like"/>
</dbReference>
<keyword evidence="6 8" id="KW-0238">DNA-binding</keyword>
<dbReference type="HAMAP" id="MF_00440">
    <property type="entry name" value="NrdR"/>
    <property type="match status" value="1"/>
</dbReference>
<evidence type="ECO:0000256" key="7">
    <source>
        <dbReference type="ARBA" id="ARBA00023163"/>
    </source>
</evidence>
<dbReference type="GO" id="GO:0045892">
    <property type="term" value="P:negative regulation of DNA-templated transcription"/>
    <property type="evidence" value="ECO:0007669"/>
    <property type="project" value="UniProtKB-UniRule"/>
</dbReference>
<evidence type="ECO:0000256" key="6">
    <source>
        <dbReference type="ARBA" id="ARBA00023125"/>
    </source>
</evidence>
<evidence type="ECO:0000256" key="1">
    <source>
        <dbReference type="ARBA" id="ARBA00022491"/>
    </source>
</evidence>